<comment type="similarity">
    <text evidence="2 9">Belongs to the dicarboxylate/amino acid:cation symporter (DAACS) (TC 2.A.23) family.</text>
</comment>
<gene>
    <name evidence="11" type="primary">LOC108671663</name>
</gene>
<evidence type="ECO:0000256" key="8">
    <source>
        <dbReference type="ARBA" id="ARBA00023180"/>
    </source>
</evidence>
<dbReference type="OrthoDB" id="5877963at2759"/>
<evidence type="ECO:0000256" key="2">
    <source>
        <dbReference type="ARBA" id="ARBA00006148"/>
    </source>
</evidence>
<evidence type="ECO:0000313" key="10">
    <source>
        <dbReference type="Proteomes" id="UP000694843"/>
    </source>
</evidence>
<keyword evidence="4 9" id="KW-0812">Transmembrane</keyword>
<dbReference type="GO" id="GO:0005886">
    <property type="term" value="C:plasma membrane"/>
    <property type="evidence" value="ECO:0007669"/>
    <property type="project" value="TreeGrafter"/>
</dbReference>
<dbReference type="Proteomes" id="UP000694843">
    <property type="component" value="Unplaced"/>
</dbReference>
<dbReference type="InterPro" id="IPR036458">
    <property type="entry name" value="Na:dicarbo_symporter_sf"/>
</dbReference>
<reference evidence="11" key="1">
    <citation type="submission" date="2025-08" db="UniProtKB">
        <authorList>
            <consortium name="RefSeq"/>
        </authorList>
    </citation>
    <scope>IDENTIFICATION</scope>
    <source>
        <tissue evidence="11">Whole organism</tissue>
    </source>
</reference>
<dbReference type="RefSeq" id="XP_018014723.1">
    <property type="nucleotide sequence ID" value="XM_018159234.2"/>
</dbReference>
<dbReference type="Gene3D" id="1.10.3860.10">
    <property type="entry name" value="Sodium:dicarboxylate symporter"/>
    <property type="match status" value="3"/>
</dbReference>
<evidence type="ECO:0000256" key="1">
    <source>
        <dbReference type="ARBA" id="ARBA00004141"/>
    </source>
</evidence>
<evidence type="ECO:0000256" key="4">
    <source>
        <dbReference type="ARBA" id="ARBA00022692"/>
    </source>
</evidence>
<keyword evidence="7 9" id="KW-0472">Membrane</keyword>
<dbReference type="InterPro" id="IPR001991">
    <property type="entry name" value="Na-dicarboxylate_symporter"/>
</dbReference>
<keyword evidence="5 9" id="KW-0769">Symport</keyword>
<evidence type="ECO:0000313" key="11">
    <source>
        <dbReference type="RefSeq" id="XP_018014723.1"/>
    </source>
</evidence>
<dbReference type="PANTHER" id="PTHR11958">
    <property type="entry name" value="SODIUM/DICARBOXYLATE SYMPORTER-RELATED"/>
    <property type="match status" value="1"/>
</dbReference>
<dbReference type="GeneID" id="108671663"/>
<dbReference type="PANTHER" id="PTHR11958:SF111">
    <property type="entry name" value="AMINO ACID TRANSPORTER"/>
    <property type="match status" value="1"/>
</dbReference>
<feature type="transmembrane region" description="Helical" evidence="9">
    <location>
        <begin position="325"/>
        <end position="346"/>
    </location>
</feature>
<feature type="transmembrane region" description="Helical" evidence="9">
    <location>
        <begin position="90"/>
        <end position="112"/>
    </location>
</feature>
<feature type="transmembrane region" description="Helical" evidence="9">
    <location>
        <begin position="216"/>
        <end position="237"/>
    </location>
</feature>
<feature type="transmembrane region" description="Helical" evidence="9">
    <location>
        <begin position="366"/>
        <end position="391"/>
    </location>
</feature>
<evidence type="ECO:0000256" key="5">
    <source>
        <dbReference type="ARBA" id="ARBA00022847"/>
    </source>
</evidence>
<dbReference type="GO" id="GO:0015501">
    <property type="term" value="F:glutamate:sodium symporter activity"/>
    <property type="evidence" value="ECO:0007669"/>
    <property type="project" value="TreeGrafter"/>
</dbReference>
<feature type="transmembrane region" description="Helical" evidence="9">
    <location>
        <begin position="258"/>
        <end position="279"/>
    </location>
</feature>
<keyword evidence="3 9" id="KW-0813">Transport</keyword>
<evidence type="ECO:0000256" key="7">
    <source>
        <dbReference type="ARBA" id="ARBA00023136"/>
    </source>
</evidence>
<keyword evidence="8" id="KW-0325">Glycoprotein</keyword>
<dbReference type="KEGG" id="hazt:108671663"/>
<keyword evidence="10" id="KW-1185">Reference proteome</keyword>
<feature type="transmembrane region" description="Helical" evidence="9">
    <location>
        <begin position="16"/>
        <end position="38"/>
    </location>
</feature>
<feature type="transmembrane region" description="Helical" evidence="9">
    <location>
        <begin position="58"/>
        <end position="78"/>
    </location>
</feature>
<evidence type="ECO:0000256" key="3">
    <source>
        <dbReference type="ARBA" id="ARBA00022448"/>
    </source>
</evidence>
<organism evidence="10 11">
    <name type="scientific">Hyalella azteca</name>
    <name type="common">Amphipod</name>
    <dbReference type="NCBI Taxonomy" id="294128"/>
    <lineage>
        <taxon>Eukaryota</taxon>
        <taxon>Metazoa</taxon>
        <taxon>Ecdysozoa</taxon>
        <taxon>Arthropoda</taxon>
        <taxon>Crustacea</taxon>
        <taxon>Multicrustacea</taxon>
        <taxon>Malacostraca</taxon>
        <taxon>Eumalacostraca</taxon>
        <taxon>Peracarida</taxon>
        <taxon>Amphipoda</taxon>
        <taxon>Senticaudata</taxon>
        <taxon>Talitrida</taxon>
        <taxon>Talitroidea</taxon>
        <taxon>Hyalellidae</taxon>
        <taxon>Hyalella</taxon>
    </lineage>
</organism>
<dbReference type="AlphaFoldDB" id="A0A8B7NM22"/>
<evidence type="ECO:0000256" key="6">
    <source>
        <dbReference type="ARBA" id="ARBA00022989"/>
    </source>
</evidence>
<dbReference type="PROSITE" id="PS00713">
    <property type="entry name" value="NA_DICARBOXYL_SYMP_1"/>
    <property type="match status" value="1"/>
</dbReference>
<protein>
    <recommendedName>
        <fullName evidence="9">Amino acid transporter</fullName>
    </recommendedName>
</protein>
<proteinExistence type="inferred from homology"/>
<accession>A0A8B7NM22</accession>
<sequence length="452" mass="48233">MAGVDALQRGCLKKHLLLVLTVGGVILGVALGMGLRYAEPGATTILLLSYPGELFIRMLKLMILPLVIASLIAGSASLNANLSGSIVAKTVGYFLATSFFNAILGILLAIAIKPGVGLSNQSLDDVYEKSSSSNNANILDGFLDLGRNLFPDNLFVAAFQQVQTVYKEETVPVMAANSSEVMEEVTRLVRQCTNSAATLPITFRCMNDKCGVDPRISRFVLPIGAFSLVFGTVLGSLGKRGSPVTEFFAIVDEVILKIVTGIMWLSPVGVASVIMSKILAVDKLAAVMSTLALFIVTVIIGVFLYQLVFQNLLYLIIVRKNPFKFYFNLLEAWVTAFATASTAATLPITFRCMNDKCGVDPRISRFVLPIGATVNMDGTALFVAVGTCFIAQINERVLGIGDYATIAVTATAASVASASVPSAALFLILIVLTAVDLPSDDVTLFFTVDWLV</sequence>
<feature type="transmembrane region" description="Helical" evidence="9">
    <location>
        <begin position="285"/>
        <end position="305"/>
    </location>
</feature>
<evidence type="ECO:0000256" key="9">
    <source>
        <dbReference type="RuleBase" id="RU361216"/>
    </source>
</evidence>
<dbReference type="GO" id="GO:0005313">
    <property type="term" value="F:L-glutamate transmembrane transporter activity"/>
    <property type="evidence" value="ECO:0007669"/>
    <property type="project" value="TreeGrafter"/>
</dbReference>
<dbReference type="PRINTS" id="PR00173">
    <property type="entry name" value="EDTRNSPORT"/>
</dbReference>
<name>A0A8B7NM22_HYAAZ</name>
<dbReference type="GO" id="GO:0015175">
    <property type="term" value="F:neutral L-amino acid transmembrane transporter activity"/>
    <property type="evidence" value="ECO:0007669"/>
    <property type="project" value="TreeGrafter"/>
</dbReference>
<dbReference type="SUPFAM" id="SSF118215">
    <property type="entry name" value="Proton glutamate symport protein"/>
    <property type="match status" value="2"/>
</dbReference>
<dbReference type="Pfam" id="PF00375">
    <property type="entry name" value="SDF"/>
    <property type="match status" value="2"/>
</dbReference>
<dbReference type="OMA" id="DYMLIAV"/>
<feature type="transmembrane region" description="Helical" evidence="9">
    <location>
        <begin position="403"/>
        <end position="435"/>
    </location>
</feature>
<dbReference type="CTD" id="33247"/>
<keyword evidence="6 9" id="KW-1133">Transmembrane helix</keyword>
<dbReference type="InterPro" id="IPR018107">
    <property type="entry name" value="Na-dicarboxylate_symporter_CS"/>
</dbReference>
<comment type="subcellular location">
    <subcellularLocation>
        <location evidence="1 9">Membrane</location>
        <topology evidence="1 9">Multi-pass membrane protein</topology>
    </subcellularLocation>
</comment>
<dbReference type="InterPro" id="IPR050746">
    <property type="entry name" value="DAACS"/>
</dbReference>